<organism evidence="2 3">
    <name type="scientific">Solanum verrucosum</name>
    <dbReference type="NCBI Taxonomy" id="315347"/>
    <lineage>
        <taxon>Eukaryota</taxon>
        <taxon>Viridiplantae</taxon>
        <taxon>Streptophyta</taxon>
        <taxon>Embryophyta</taxon>
        <taxon>Tracheophyta</taxon>
        <taxon>Spermatophyta</taxon>
        <taxon>Magnoliopsida</taxon>
        <taxon>eudicotyledons</taxon>
        <taxon>Gunneridae</taxon>
        <taxon>Pentapetalae</taxon>
        <taxon>asterids</taxon>
        <taxon>lamiids</taxon>
        <taxon>Solanales</taxon>
        <taxon>Solanaceae</taxon>
        <taxon>Solanoideae</taxon>
        <taxon>Solaneae</taxon>
        <taxon>Solanum</taxon>
    </lineage>
</organism>
<dbReference type="Proteomes" id="UP001234989">
    <property type="component" value="Chromosome 8"/>
</dbReference>
<protein>
    <submittedName>
        <fullName evidence="2">Uncharacterized protein</fullName>
    </submittedName>
</protein>
<evidence type="ECO:0000313" key="2">
    <source>
        <dbReference type="EMBL" id="WMV42016.1"/>
    </source>
</evidence>
<keyword evidence="3" id="KW-1185">Reference proteome</keyword>
<dbReference type="EMBL" id="CP133619">
    <property type="protein sequence ID" value="WMV42016.1"/>
    <property type="molecule type" value="Genomic_DNA"/>
</dbReference>
<gene>
    <name evidence="2" type="ORF">MTR67_035401</name>
</gene>
<feature type="compositionally biased region" description="Low complexity" evidence="1">
    <location>
        <begin position="15"/>
        <end position="34"/>
    </location>
</feature>
<feature type="region of interest" description="Disordered" evidence="1">
    <location>
        <begin position="1"/>
        <end position="42"/>
    </location>
</feature>
<sequence>MARPKTETILLTQDSEPTSTPSTSTSVPCSSATAPPSPAANGAFLPPLTQAMIFKMGHLDQSVDICVSRVEAHYLARGANPQTFEETSWRIAAPA</sequence>
<accession>A0AAF0ZJU2</accession>
<dbReference type="AlphaFoldDB" id="A0AAF0ZJU2"/>
<evidence type="ECO:0000313" key="3">
    <source>
        <dbReference type="Proteomes" id="UP001234989"/>
    </source>
</evidence>
<name>A0AAF0ZJU2_SOLVR</name>
<proteinExistence type="predicted"/>
<reference evidence="2" key="1">
    <citation type="submission" date="2023-08" db="EMBL/GenBank/DDBJ databases">
        <title>A de novo genome assembly of Solanum verrucosum Schlechtendal, a Mexican diploid species geographically isolated from the other diploid A-genome species in potato relatives.</title>
        <authorList>
            <person name="Hosaka K."/>
        </authorList>
    </citation>
    <scope>NUCLEOTIDE SEQUENCE</scope>
    <source>
        <tissue evidence="2">Young leaves</tissue>
    </source>
</reference>
<evidence type="ECO:0000256" key="1">
    <source>
        <dbReference type="SAM" id="MobiDB-lite"/>
    </source>
</evidence>